<evidence type="ECO:0000313" key="2">
    <source>
        <dbReference type="EMBL" id="QBK85377.1"/>
    </source>
</evidence>
<accession>A0A481YR41</accession>
<keyword evidence="1" id="KW-1133">Transmembrane helix</keyword>
<keyword evidence="1" id="KW-0472">Membrane</keyword>
<proteinExistence type="predicted"/>
<gene>
    <name evidence="2" type="ORF">LCIVAC01_01860</name>
</gene>
<sequence length="256" mass="29645">MWSRSSITRIFGLVKSGQGPDLTIKERLNVQPDIVGVFSTSLFGDPNDEKFRKRYFEPLLLNSHKLKEKLPEWTYRVYLAPNFSQIDIEKLITAGYEVFIMNKEPKGYEGTSWRFLAASEPKPFFCVDADDDISLHPIEHIQPWLESKDKTFIRRVIVSNFLSKVLIPIQAGCWGGKGNSIPNIKERLEKYDLTKFGSDEAFLTKEVWPEFKKDGFYKVPSENEGFWFSVIILGVLIVNLIVIIVLITRHWKKLKI</sequence>
<protein>
    <submittedName>
        <fullName evidence="2">Uncharacterized protein</fullName>
    </submittedName>
</protein>
<feature type="transmembrane region" description="Helical" evidence="1">
    <location>
        <begin position="226"/>
        <end position="247"/>
    </location>
</feature>
<keyword evidence="1" id="KW-0812">Transmembrane</keyword>
<evidence type="ECO:0000256" key="1">
    <source>
        <dbReference type="SAM" id="Phobius"/>
    </source>
</evidence>
<name>A0A481YR41_9VIRU</name>
<organism evidence="2">
    <name type="scientific">Iridovirus LCIVAC01</name>
    <dbReference type="NCBI Taxonomy" id="2506607"/>
    <lineage>
        <taxon>Viruses</taxon>
        <taxon>Varidnaviria</taxon>
        <taxon>Bamfordvirae</taxon>
        <taxon>Nucleocytoviricota</taxon>
        <taxon>Megaviricetes</taxon>
        <taxon>Pimascovirales</taxon>
        <taxon>Pimascovirales incertae sedis</taxon>
        <taxon>Iridoviridae</taxon>
    </lineage>
</organism>
<reference evidence="2" key="1">
    <citation type="journal article" date="2019" name="MBio">
        <title>Virus Genomes from Deep Sea Sediments Expand the Ocean Megavirome and Support Independent Origins of Viral Gigantism.</title>
        <authorList>
            <person name="Backstrom D."/>
            <person name="Yutin N."/>
            <person name="Jorgensen S.L."/>
            <person name="Dharamshi J."/>
            <person name="Homa F."/>
            <person name="Zaremba-Niedwiedzka K."/>
            <person name="Spang A."/>
            <person name="Wolf Y.I."/>
            <person name="Koonin E.V."/>
            <person name="Ettema T.J."/>
        </authorList>
    </citation>
    <scope>NUCLEOTIDE SEQUENCE</scope>
</reference>
<dbReference type="EMBL" id="MK500322">
    <property type="protein sequence ID" value="QBK85377.1"/>
    <property type="molecule type" value="Genomic_DNA"/>
</dbReference>